<evidence type="ECO:0000256" key="7">
    <source>
        <dbReference type="ARBA" id="ARBA00022842"/>
    </source>
</evidence>
<dbReference type="InterPro" id="IPR002646">
    <property type="entry name" value="PolA_pol_head_dom"/>
</dbReference>
<evidence type="ECO:0000313" key="11">
    <source>
        <dbReference type="EMBL" id="MDA7423427.1"/>
    </source>
</evidence>
<dbReference type="Gene3D" id="3.30.460.10">
    <property type="entry name" value="Beta Polymerase, domain 2"/>
    <property type="match status" value="1"/>
</dbReference>
<name>A0ABT4XNA6_9RHOB</name>
<keyword evidence="5" id="KW-0479">Metal-binding</keyword>
<dbReference type="SUPFAM" id="SSF81891">
    <property type="entry name" value="Poly A polymerase C-terminal region-like"/>
    <property type="match status" value="1"/>
</dbReference>
<feature type="domain" description="tRNA nucleotidyltransferase/poly(A) polymerase RNA and SrmB- binding" evidence="10">
    <location>
        <begin position="183"/>
        <end position="239"/>
    </location>
</feature>
<dbReference type="InterPro" id="IPR043519">
    <property type="entry name" value="NT_sf"/>
</dbReference>
<evidence type="ECO:0000259" key="9">
    <source>
        <dbReference type="Pfam" id="PF01743"/>
    </source>
</evidence>
<comment type="cofactor">
    <cofactor evidence="1">
        <name>Mg(2+)</name>
        <dbReference type="ChEBI" id="CHEBI:18420"/>
    </cofactor>
</comment>
<evidence type="ECO:0000256" key="5">
    <source>
        <dbReference type="ARBA" id="ARBA00022723"/>
    </source>
</evidence>
<keyword evidence="3" id="KW-0819">tRNA processing</keyword>
<comment type="similarity">
    <text evidence="8">Belongs to the tRNA nucleotidyltransferase/poly(A) polymerase family.</text>
</comment>
<accession>A0ABT4XNA6</accession>
<keyword evidence="12" id="KW-1185">Reference proteome</keyword>
<dbReference type="Gene3D" id="1.10.3090.10">
    <property type="entry name" value="cca-adding enzyme, domain 2"/>
    <property type="match status" value="1"/>
</dbReference>
<keyword evidence="4" id="KW-0548">Nucleotidyltransferase</keyword>
<proteinExistence type="inferred from homology"/>
<dbReference type="EMBL" id="JAQIOY010000001">
    <property type="protein sequence ID" value="MDA7423427.1"/>
    <property type="molecule type" value="Genomic_DNA"/>
</dbReference>
<dbReference type="RefSeq" id="WP_271430780.1">
    <property type="nucleotide sequence ID" value="NZ_JAQIOY010000001.1"/>
</dbReference>
<organism evidence="11 12">
    <name type="scientific">Thalassococcus lentus</name>
    <dbReference type="NCBI Taxonomy" id="1210524"/>
    <lineage>
        <taxon>Bacteria</taxon>
        <taxon>Pseudomonadati</taxon>
        <taxon>Pseudomonadota</taxon>
        <taxon>Alphaproteobacteria</taxon>
        <taxon>Rhodobacterales</taxon>
        <taxon>Roseobacteraceae</taxon>
        <taxon>Thalassococcus</taxon>
    </lineage>
</organism>
<dbReference type="InterPro" id="IPR050264">
    <property type="entry name" value="Bact_CCA-adding_enz_type3_sf"/>
</dbReference>
<dbReference type="Proteomes" id="UP001210720">
    <property type="component" value="Unassembled WGS sequence"/>
</dbReference>
<keyword evidence="7" id="KW-0460">Magnesium</keyword>
<dbReference type="CDD" id="cd05398">
    <property type="entry name" value="NT_ClassII-CCAase"/>
    <property type="match status" value="1"/>
</dbReference>
<dbReference type="PANTHER" id="PTHR46173:SF1">
    <property type="entry name" value="CCA TRNA NUCLEOTIDYLTRANSFERASE 1, MITOCHONDRIAL"/>
    <property type="match status" value="1"/>
</dbReference>
<dbReference type="SUPFAM" id="SSF81301">
    <property type="entry name" value="Nucleotidyltransferase"/>
    <property type="match status" value="1"/>
</dbReference>
<protein>
    <submittedName>
        <fullName evidence="11">CCA tRNA nucleotidyltransferase</fullName>
    </submittedName>
</protein>
<evidence type="ECO:0000256" key="4">
    <source>
        <dbReference type="ARBA" id="ARBA00022695"/>
    </source>
</evidence>
<dbReference type="PANTHER" id="PTHR46173">
    <property type="entry name" value="CCA TRNA NUCLEOTIDYLTRANSFERASE 1, MITOCHONDRIAL"/>
    <property type="match status" value="1"/>
</dbReference>
<dbReference type="Pfam" id="PF12627">
    <property type="entry name" value="PolyA_pol_RNAbd"/>
    <property type="match status" value="1"/>
</dbReference>
<keyword evidence="6" id="KW-0547">Nucleotide-binding</keyword>
<dbReference type="Pfam" id="PF01743">
    <property type="entry name" value="PolyA_pol"/>
    <property type="match status" value="1"/>
</dbReference>
<gene>
    <name evidence="11" type="ORF">PFY00_01685</name>
</gene>
<dbReference type="InterPro" id="IPR032828">
    <property type="entry name" value="PolyA_RNA-bd"/>
</dbReference>
<sequence>MTGVSGEWLTNPKTQHVLGMLEAGGYEAYVVGGCVRNALLDVPVTDVDISTNAKPDAVIALAEADGLRSIPTGIDHGTVTVLIDDEPFEITTFRADVETDGRRAVVRFAETLEQDAVRRDFTMNALYADRCGKLFDPLGGLPDLKQRLFRFIENAETRIQEDYLRTLRYFRFSAWYGDPDAGMDPDALAAIADNLEGLDTLSRERVGSEVRKLLAAPDPVMAVSVMDQTGVLQRVLPGACVRPLGPLTVHERTLGLMPDPLRRLASIGFWDGAALRFSKAQTSKLGLYQRLIESSQGLAEIAWRDGSDTAFDIAALRAAMFESPLDPATAAHIAEGSQACFPVSSADLKDDFQGPALGARLRALRAAWIASGFAMTKAELLALPAQPDSEG</sequence>
<evidence type="ECO:0000259" key="10">
    <source>
        <dbReference type="Pfam" id="PF12627"/>
    </source>
</evidence>
<evidence type="ECO:0000256" key="6">
    <source>
        <dbReference type="ARBA" id="ARBA00022741"/>
    </source>
</evidence>
<evidence type="ECO:0000256" key="8">
    <source>
        <dbReference type="RuleBase" id="RU003953"/>
    </source>
</evidence>
<feature type="domain" description="Poly A polymerase head" evidence="9">
    <location>
        <begin position="28"/>
        <end position="149"/>
    </location>
</feature>
<keyword evidence="8" id="KW-0694">RNA-binding</keyword>
<comment type="caution">
    <text evidence="11">The sequence shown here is derived from an EMBL/GenBank/DDBJ whole genome shotgun (WGS) entry which is preliminary data.</text>
</comment>
<keyword evidence="2 8" id="KW-0808">Transferase</keyword>
<evidence type="ECO:0000313" key="12">
    <source>
        <dbReference type="Proteomes" id="UP001210720"/>
    </source>
</evidence>
<evidence type="ECO:0000256" key="1">
    <source>
        <dbReference type="ARBA" id="ARBA00001946"/>
    </source>
</evidence>
<evidence type="ECO:0000256" key="2">
    <source>
        <dbReference type="ARBA" id="ARBA00022679"/>
    </source>
</evidence>
<evidence type="ECO:0000256" key="3">
    <source>
        <dbReference type="ARBA" id="ARBA00022694"/>
    </source>
</evidence>
<reference evidence="11 12" key="1">
    <citation type="submission" date="2023-01" db="EMBL/GenBank/DDBJ databases">
        <title>Thalassococcus onchidii sp. nov., isolated from a marine invertebrate from the South China Sea.</title>
        <authorList>
            <person name="Xu S."/>
            <person name="Liu Z."/>
            <person name="Xu Y."/>
        </authorList>
    </citation>
    <scope>NUCLEOTIDE SEQUENCE [LARGE SCALE GENOMIC DNA]</scope>
    <source>
        <strain evidence="11 12">KCTC 32084</strain>
    </source>
</reference>